<organism evidence="2 3">
    <name type="scientific">Phialemonium thermophilum</name>
    <dbReference type="NCBI Taxonomy" id="223376"/>
    <lineage>
        <taxon>Eukaryota</taxon>
        <taxon>Fungi</taxon>
        <taxon>Dikarya</taxon>
        <taxon>Ascomycota</taxon>
        <taxon>Pezizomycotina</taxon>
        <taxon>Sordariomycetes</taxon>
        <taxon>Sordariomycetidae</taxon>
        <taxon>Cephalothecales</taxon>
        <taxon>Cephalothecaceae</taxon>
        <taxon>Phialemonium</taxon>
    </lineage>
</organism>
<evidence type="ECO:0000313" key="3">
    <source>
        <dbReference type="Proteomes" id="UP001586593"/>
    </source>
</evidence>
<feature type="compositionally biased region" description="Polar residues" evidence="1">
    <location>
        <begin position="7"/>
        <end position="20"/>
    </location>
</feature>
<dbReference type="Proteomes" id="UP001586593">
    <property type="component" value="Unassembled WGS sequence"/>
</dbReference>
<gene>
    <name evidence="2" type="ORF">VTK73DRAFT_3886</name>
</gene>
<evidence type="ECO:0000313" key="2">
    <source>
        <dbReference type="EMBL" id="KAL1839929.1"/>
    </source>
</evidence>
<evidence type="ECO:0000256" key="1">
    <source>
        <dbReference type="SAM" id="MobiDB-lite"/>
    </source>
</evidence>
<name>A0ABR3VDX3_9PEZI</name>
<protein>
    <submittedName>
        <fullName evidence="2">Uncharacterized protein</fullName>
    </submittedName>
</protein>
<reference evidence="2 3" key="1">
    <citation type="journal article" date="2024" name="Commun. Biol.">
        <title>Comparative genomic analysis of thermophilic fungi reveals convergent evolutionary adaptations and gene losses.</title>
        <authorList>
            <person name="Steindorff A.S."/>
            <person name="Aguilar-Pontes M.V."/>
            <person name="Robinson A.J."/>
            <person name="Andreopoulos B."/>
            <person name="LaButti K."/>
            <person name="Kuo A."/>
            <person name="Mondo S."/>
            <person name="Riley R."/>
            <person name="Otillar R."/>
            <person name="Haridas S."/>
            <person name="Lipzen A."/>
            <person name="Grimwood J."/>
            <person name="Schmutz J."/>
            <person name="Clum A."/>
            <person name="Reid I.D."/>
            <person name="Moisan M.C."/>
            <person name="Butler G."/>
            <person name="Nguyen T.T.M."/>
            <person name="Dewar K."/>
            <person name="Conant G."/>
            <person name="Drula E."/>
            <person name="Henrissat B."/>
            <person name="Hansel C."/>
            <person name="Singer S."/>
            <person name="Hutchinson M.I."/>
            <person name="de Vries R.P."/>
            <person name="Natvig D.O."/>
            <person name="Powell A.J."/>
            <person name="Tsang A."/>
            <person name="Grigoriev I.V."/>
        </authorList>
    </citation>
    <scope>NUCLEOTIDE SEQUENCE [LARGE SCALE GENOMIC DNA]</scope>
    <source>
        <strain evidence="2 3">ATCC 24622</strain>
    </source>
</reference>
<sequence>MPGSLPYGNSRQTGVDQTGANPVGVLGSRQGRCVSRDCLSVQAYRNLLRKSVPKCALDLAPGRALPFGVASVDTSDRLLFWPHWRGLGDRPNGLLHEAAAVALEQTVSLGCNQGPTTYCVLSRDRHSGTRRSICITSRLGSRGSSTPHVP</sequence>
<proteinExistence type="predicted"/>
<accession>A0ABR3VDX3</accession>
<dbReference type="EMBL" id="JAZHXJ010002269">
    <property type="protein sequence ID" value="KAL1839929.1"/>
    <property type="molecule type" value="Genomic_DNA"/>
</dbReference>
<feature type="region of interest" description="Disordered" evidence="1">
    <location>
        <begin position="1"/>
        <end position="21"/>
    </location>
</feature>
<comment type="caution">
    <text evidence="2">The sequence shown here is derived from an EMBL/GenBank/DDBJ whole genome shotgun (WGS) entry which is preliminary data.</text>
</comment>
<keyword evidence="3" id="KW-1185">Reference proteome</keyword>